<dbReference type="EMBL" id="CM047745">
    <property type="protein sequence ID" value="KAJ0026326.1"/>
    <property type="molecule type" value="Genomic_DNA"/>
</dbReference>
<gene>
    <name evidence="1" type="ORF">Pint_08218</name>
</gene>
<accession>A0ACC0Y038</accession>
<proteinExistence type="predicted"/>
<comment type="caution">
    <text evidence="1">The sequence shown here is derived from an EMBL/GenBank/DDBJ whole genome shotgun (WGS) entry which is preliminary data.</text>
</comment>
<evidence type="ECO:0000313" key="2">
    <source>
        <dbReference type="Proteomes" id="UP001163603"/>
    </source>
</evidence>
<organism evidence="1 2">
    <name type="scientific">Pistacia integerrima</name>
    <dbReference type="NCBI Taxonomy" id="434235"/>
    <lineage>
        <taxon>Eukaryota</taxon>
        <taxon>Viridiplantae</taxon>
        <taxon>Streptophyta</taxon>
        <taxon>Embryophyta</taxon>
        <taxon>Tracheophyta</taxon>
        <taxon>Spermatophyta</taxon>
        <taxon>Magnoliopsida</taxon>
        <taxon>eudicotyledons</taxon>
        <taxon>Gunneridae</taxon>
        <taxon>Pentapetalae</taxon>
        <taxon>rosids</taxon>
        <taxon>malvids</taxon>
        <taxon>Sapindales</taxon>
        <taxon>Anacardiaceae</taxon>
        <taxon>Pistacia</taxon>
    </lineage>
</organism>
<sequence>MASAIGWYGPLIDLQTAASHVGDLVQLLVFVHRSTPVQYKLSKGGEAIRTDIQVGDDTRPFFSVCLWQKQMGSMAVAGDVILLRNVKIIKFGDVVEARTVQYSSLQRLIHPYESLISKGVDDLMVDCQVGKTIKEKLSKVIKWVQQTKSNFHIELRSSQNRPLLRNWKVPEEKKSLNFLLLSEASRLTDTFKAIFNASVGEMFLPITWKAPGDIEYEKLFISRRLSKIENNDLAEDLICIGCHLCGLPLDSKYRSISEQNSVPLYCERSSDRLHVVTLIYRPFMLYVWDELEYMPLLVRNKAAELLFGNIRAERVYQCYLGKKHDKHPDANYVQKENHNNAIFPEVAREGVVCFHSPDANKSLEGKEKYQCDRNINFYLIWLILLKQLLKRGKNSPLEFEVTINSSLDRENGRFEMVSASVPCFMTKYHANTVIKLG</sequence>
<evidence type="ECO:0000313" key="1">
    <source>
        <dbReference type="EMBL" id="KAJ0026326.1"/>
    </source>
</evidence>
<protein>
    <submittedName>
        <fullName evidence="1">Uncharacterized protein</fullName>
    </submittedName>
</protein>
<name>A0ACC0Y038_9ROSI</name>
<reference evidence="2" key="1">
    <citation type="journal article" date="2023" name="G3 (Bethesda)">
        <title>Genome assembly and association tests identify interacting loci associated with vigor, precocity, and sex in interspecific pistachio rootstocks.</title>
        <authorList>
            <person name="Palmer W."/>
            <person name="Jacygrad E."/>
            <person name="Sagayaradj S."/>
            <person name="Cavanaugh K."/>
            <person name="Han R."/>
            <person name="Bertier L."/>
            <person name="Beede B."/>
            <person name="Kafkas S."/>
            <person name="Golino D."/>
            <person name="Preece J."/>
            <person name="Michelmore R."/>
        </authorList>
    </citation>
    <scope>NUCLEOTIDE SEQUENCE [LARGE SCALE GENOMIC DNA]</scope>
</reference>
<dbReference type="Proteomes" id="UP001163603">
    <property type="component" value="Chromosome 10"/>
</dbReference>
<keyword evidence="2" id="KW-1185">Reference proteome</keyword>